<dbReference type="FunFam" id="2.60.40.420:FF:000045">
    <property type="entry name" value="Laccase 2"/>
    <property type="match status" value="1"/>
</dbReference>
<evidence type="ECO:0000259" key="13">
    <source>
        <dbReference type="PROSITE" id="PS50850"/>
    </source>
</evidence>
<feature type="domain" description="Major facilitator superfamily (MFS) profile" evidence="13">
    <location>
        <begin position="536"/>
        <end position="986"/>
    </location>
</feature>
<feature type="transmembrane region" description="Helical" evidence="11">
    <location>
        <begin position="958"/>
        <end position="977"/>
    </location>
</feature>
<evidence type="ECO:0000256" key="5">
    <source>
        <dbReference type="ARBA" id="ARBA00022692"/>
    </source>
</evidence>
<feature type="transmembrane region" description="Helical" evidence="11">
    <location>
        <begin position="695"/>
        <end position="714"/>
    </location>
</feature>
<dbReference type="Gene3D" id="2.60.40.420">
    <property type="entry name" value="Cupredoxins - blue copper proteins"/>
    <property type="match status" value="3"/>
</dbReference>
<comment type="catalytic activity">
    <reaction evidence="10">
        <text>myo-inositol(out) + H(+)(out) = myo-inositol(in) + H(+)(in)</text>
        <dbReference type="Rhea" id="RHEA:60364"/>
        <dbReference type="ChEBI" id="CHEBI:15378"/>
        <dbReference type="ChEBI" id="CHEBI:17268"/>
    </reaction>
</comment>
<dbReference type="InterPro" id="IPR005829">
    <property type="entry name" value="Sugar_transporter_CS"/>
</dbReference>
<dbReference type="InterPro" id="IPR011707">
    <property type="entry name" value="Cu-oxidase-like_N"/>
</dbReference>
<dbReference type="PROSITE" id="PS50850">
    <property type="entry name" value="MFS"/>
    <property type="match status" value="1"/>
</dbReference>
<keyword evidence="8 11" id="KW-0472">Membrane</keyword>
<feature type="transmembrane region" description="Helical" evidence="11">
    <location>
        <begin position="933"/>
        <end position="952"/>
    </location>
</feature>
<evidence type="ECO:0000256" key="2">
    <source>
        <dbReference type="ARBA" id="ARBA00010609"/>
    </source>
</evidence>
<dbReference type="InterPro" id="IPR033138">
    <property type="entry name" value="Cu_oxidase_CS"/>
</dbReference>
<dbReference type="InterPro" id="IPR003663">
    <property type="entry name" value="Sugar/inositol_transpt"/>
</dbReference>
<evidence type="ECO:0000256" key="12">
    <source>
        <dbReference type="SAM" id="SignalP"/>
    </source>
</evidence>
<dbReference type="GO" id="GO:0005351">
    <property type="term" value="F:carbohydrate:proton symporter activity"/>
    <property type="evidence" value="ECO:0007669"/>
    <property type="project" value="TreeGrafter"/>
</dbReference>
<dbReference type="Pfam" id="PF00083">
    <property type="entry name" value="Sugar_tr"/>
    <property type="match status" value="1"/>
</dbReference>
<dbReference type="InterPro" id="IPR020846">
    <property type="entry name" value="MFS_dom"/>
</dbReference>
<dbReference type="InterPro" id="IPR036259">
    <property type="entry name" value="MFS_trans_sf"/>
</dbReference>
<dbReference type="PROSITE" id="PS00217">
    <property type="entry name" value="SUGAR_TRANSPORT_2"/>
    <property type="match status" value="1"/>
</dbReference>
<dbReference type="Pfam" id="PF07732">
    <property type="entry name" value="Cu-oxidase_3"/>
    <property type="match status" value="1"/>
</dbReference>
<dbReference type="InterPro" id="IPR005828">
    <property type="entry name" value="MFS_sugar_transport-like"/>
</dbReference>
<comment type="subcellular location">
    <subcellularLocation>
        <location evidence="1">Membrane</location>
        <topology evidence="1">Multi-pass membrane protein</topology>
    </subcellularLocation>
</comment>
<dbReference type="InterPro" id="IPR011706">
    <property type="entry name" value="Cu-oxidase_C"/>
</dbReference>
<dbReference type="CDD" id="cd13903">
    <property type="entry name" value="CuRO_3_Tv-LCC_like"/>
    <property type="match status" value="1"/>
</dbReference>
<evidence type="ECO:0000256" key="4">
    <source>
        <dbReference type="ARBA" id="ARBA00022448"/>
    </source>
</evidence>
<evidence type="ECO:0000256" key="6">
    <source>
        <dbReference type="ARBA" id="ARBA00022723"/>
    </source>
</evidence>
<name>A0AAW0C076_9AGAR</name>
<dbReference type="PROSITE" id="PS00216">
    <property type="entry name" value="SUGAR_TRANSPORT_1"/>
    <property type="match status" value="1"/>
</dbReference>
<comment type="caution">
    <text evidence="14">The sequence shown here is derived from an EMBL/GenBank/DDBJ whole genome shotgun (WGS) entry which is preliminary data.</text>
</comment>
<keyword evidence="9" id="KW-1015">Disulfide bond</keyword>
<dbReference type="PROSITE" id="PS00079">
    <property type="entry name" value="MULTICOPPER_OXIDASE1"/>
    <property type="match status" value="1"/>
</dbReference>
<dbReference type="SUPFAM" id="SSF103473">
    <property type="entry name" value="MFS general substrate transporter"/>
    <property type="match status" value="1"/>
</dbReference>
<organism evidence="14 15">
    <name type="scientific">Paramarasmius palmivorus</name>
    <dbReference type="NCBI Taxonomy" id="297713"/>
    <lineage>
        <taxon>Eukaryota</taxon>
        <taxon>Fungi</taxon>
        <taxon>Dikarya</taxon>
        <taxon>Basidiomycota</taxon>
        <taxon>Agaricomycotina</taxon>
        <taxon>Agaricomycetes</taxon>
        <taxon>Agaricomycetidae</taxon>
        <taxon>Agaricales</taxon>
        <taxon>Marasmiineae</taxon>
        <taxon>Marasmiaceae</taxon>
        <taxon>Paramarasmius</taxon>
    </lineage>
</organism>
<feature type="transmembrane region" description="Helical" evidence="11">
    <location>
        <begin position="576"/>
        <end position="595"/>
    </location>
</feature>
<dbReference type="FunFam" id="1.20.1250.20:FF:000026">
    <property type="entry name" value="MFS quinate transporter QutD"/>
    <property type="match status" value="1"/>
</dbReference>
<dbReference type="EMBL" id="JAYKXP010000067">
    <property type="protein sequence ID" value="KAK7032194.1"/>
    <property type="molecule type" value="Genomic_DNA"/>
</dbReference>
<evidence type="ECO:0000256" key="7">
    <source>
        <dbReference type="ARBA" id="ARBA00022989"/>
    </source>
</evidence>
<accession>A0AAW0C076</accession>
<keyword evidence="5 11" id="KW-0812">Transmembrane</keyword>
<comment type="similarity">
    <text evidence="3">Belongs to the major facilitator superfamily. Sugar transporter (TC 2.A.1.1) family.</text>
</comment>
<dbReference type="InterPro" id="IPR008972">
    <property type="entry name" value="Cupredoxin"/>
</dbReference>
<reference evidence="14 15" key="1">
    <citation type="submission" date="2024-01" db="EMBL/GenBank/DDBJ databases">
        <title>A draft genome for a cacao thread blight-causing isolate of Paramarasmius palmivorus.</title>
        <authorList>
            <person name="Baruah I.K."/>
            <person name="Bukari Y."/>
            <person name="Amoako-Attah I."/>
            <person name="Meinhardt L.W."/>
            <person name="Bailey B.A."/>
            <person name="Cohen S.P."/>
        </authorList>
    </citation>
    <scope>NUCLEOTIDE SEQUENCE [LARGE SCALE GENOMIC DNA]</scope>
    <source>
        <strain evidence="14 15">GH-12</strain>
    </source>
</reference>
<evidence type="ECO:0000256" key="1">
    <source>
        <dbReference type="ARBA" id="ARBA00004141"/>
    </source>
</evidence>
<dbReference type="AlphaFoldDB" id="A0AAW0C076"/>
<feature type="transmembrane region" description="Helical" evidence="11">
    <location>
        <begin position="830"/>
        <end position="854"/>
    </location>
</feature>
<feature type="signal peptide" evidence="12">
    <location>
        <begin position="1"/>
        <end position="22"/>
    </location>
</feature>
<dbReference type="GO" id="GO:0016491">
    <property type="term" value="F:oxidoreductase activity"/>
    <property type="evidence" value="ECO:0007669"/>
    <property type="project" value="InterPro"/>
</dbReference>
<evidence type="ECO:0000256" key="10">
    <source>
        <dbReference type="ARBA" id="ARBA00049119"/>
    </source>
</evidence>
<feature type="transmembrane region" description="Helical" evidence="11">
    <location>
        <begin position="866"/>
        <end position="884"/>
    </location>
</feature>
<evidence type="ECO:0000256" key="3">
    <source>
        <dbReference type="ARBA" id="ARBA00010992"/>
    </source>
</evidence>
<dbReference type="SUPFAM" id="SSF49503">
    <property type="entry name" value="Cupredoxins"/>
    <property type="match status" value="3"/>
</dbReference>
<feature type="chain" id="PRO_5043900528" description="Major facilitator superfamily (MFS) profile domain-containing protein" evidence="12">
    <location>
        <begin position="23"/>
        <end position="1030"/>
    </location>
</feature>
<sequence length="1030" mass="112246">MAYMHPLHSLVVVLAFARMLLAAIGPVADLVISNRDVSPDGFTRSAVVAGGSTIGPLISANKGDNFKINVINKLNDDTMVQSTSIHWHGINQRRNAWADGPAFVTQCPIVKGNSFLYDFPTGDQAGTFWYHSHLSTQYCDGLRGPLVIYDSNDPFYSEYDVDDESTVITLTDWYHAKAKSTKIGVPDSTLINGLGRWSKGSATSPLSVIKVAAGKRYRMRLINMSCDAGYTFSIDHHIMMVFEADGVNHQAVTVDSLKIFAGIRADPNSGQSGFMNGINSAILRYDGAKEEEPSTSEVTNPKLLNEADLHPLDDSGAPGSPVPGGVDHAINLAFTFNVTDFHFYHDGVTYTPPPVPVLLQVLSGAQTADSLLPKGSVFPLPANSVIELSMPGGLLGVEHPMHLHGTTFDVVRVAGSDTYNYANPVRRDVVSIGGSSDNVTIRFRTDNVGPWILHCHIDFHMDLGFAVVFAPGSDQWKDQIHPPGSEHQRLLANTDSEWDEVFEGQLHLEADGRSYTYQYGPRGLAGLRHNYYALCCAALASIGGLSFGYDQGVIANVLVMRDFTARWPITPLQTGFMTAVLEFGALLGALFAGALTDRFSRGRAIFVASFIFCIGSSFQSGAQSLSHLFIGRAIGGVGVGALSMLSPLYMAEISPPEVRGSLLALEQFSIVLGVVLGFWLGFLTRNIPSSASWRIPLGVQIIPGLILLLGCIILPPSPRLLVLQGRYDDALSTLAKLRAKKSSNPLIQVELLEMRVEATVIQRTLGSAEVPKTWCLSNEIQTWKRLFGEKHRDRTSVGVLMMVFQQWSGINALLYYGPTLVKSVGLGGDTVPLIVSGGIGIAQFLAVVPTIIYIDRWGRRPLLRGGSTVMACSHFLISILVLLFHEKWEDHSIQAWIAVACMYTFTAAYGMSYGPIGWVLPSEVFPLSMRSKGVALSTASNWLNNFLIGLITPVTLEYSPAGTFMVFAIACFLGYLWSTYKVPETANVSLEEIDSMFRSSAGREDKAMKQQIEEDLGLTRLVRQIGSRSQ</sequence>
<dbReference type="PANTHER" id="PTHR48022:SF14">
    <property type="entry name" value="MAJOR FACILITATOR SUPERFAMILY (MFS) PROFILE DOMAIN-CONTAINING PROTEIN-RELATED"/>
    <property type="match status" value="1"/>
</dbReference>
<keyword evidence="6" id="KW-0479">Metal-binding</keyword>
<gene>
    <name evidence="14" type="ORF">VNI00_013368</name>
</gene>
<dbReference type="CDD" id="cd13856">
    <property type="entry name" value="CuRO_1_Tv-LCC_like"/>
    <property type="match status" value="1"/>
</dbReference>
<keyword evidence="7 11" id="KW-1133">Transmembrane helix</keyword>
<evidence type="ECO:0000313" key="14">
    <source>
        <dbReference type="EMBL" id="KAK7032194.1"/>
    </source>
</evidence>
<feature type="transmembrane region" description="Helical" evidence="11">
    <location>
        <begin position="604"/>
        <end position="622"/>
    </location>
</feature>
<dbReference type="Pfam" id="PF00394">
    <property type="entry name" value="Cu-oxidase"/>
    <property type="match status" value="1"/>
</dbReference>
<dbReference type="GO" id="GO:0005507">
    <property type="term" value="F:copper ion binding"/>
    <property type="evidence" value="ECO:0007669"/>
    <property type="project" value="InterPro"/>
</dbReference>
<protein>
    <recommendedName>
        <fullName evidence="13">Major facilitator superfamily (MFS) profile domain-containing protein</fullName>
    </recommendedName>
</protein>
<dbReference type="NCBIfam" id="TIGR00879">
    <property type="entry name" value="SP"/>
    <property type="match status" value="1"/>
</dbReference>
<evidence type="ECO:0000313" key="15">
    <source>
        <dbReference type="Proteomes" id="UP001383192"/>
    </source>
</evidence>
<evidence type="ECO:0000256" key="9">
    <source>
        <dbReference type="ARBA" id="ARBA00023157"/>
    </source>
</evidence>
<keyword evidence="4" id="KW-0813">Transport</keyword>
<feature type="transmembrane region" description="Helical" evidence="11">
    <location>
        <begin position="628"/>
        <end position="650"/>
    </location>
</feature>
<keyword evidence="12" id="KW-0732">Signal</keyword>
<evidence type="ECO:0000256" key="11">
    <source>
        <dbReference type="SAM" id="Phobius"/>
    </source>
</evidence>
<feature type="transmembrane region" description="Helical" evidence="11">
    <location>
        <begin position="662"/>
        <end position="683"/>
    </location>
</feature>
<dbReference type="PANTHER" id="PTHR48022">
    <property type="entry name" value="PLASTIDIC GLUCOSE TRANSPORTER 4"/>
    <property type="match status" value="1"/>
</dbReference>
<comment type="similarity">
    <text evidence="2">Belongs to the multicopper oxidase family.</text>
</comment>
<dbReference type="Proteomes" id="UP001383192">
    <property type="component" value="Unassembled WGS sequence"/>
</dbReference>
<evidence type="ECO:0000256" key="8">
    <source>
        <dbReference type="ARBA" id="ARBA00023136"/>
    </source>
</evidence>
<dbReference type="Pfam" id="PF07731">
    <property type="entry name" value="Cu-oxidase_2"/>
    <property type="match status" value="1"/>
</dbReference>
<dbReference type="InterPro" id="IPR050360">
    <property type="entry name" value="MFS_Sugar_Transporters"/>
</dbReference>
<keyword evidence="15" id="KW-1185">Reference proteome</keyword>
<feature type="transmembrane region" description="Helical" evidence="11">
    <location>
        <begin position="797"/>
        <end position="818"/>
    </location>
</feature>
<feature type="transmembrane region" description="Helical" evidence="11">
    <location>
        <begin position="896"/>
        <end position="921"/>
    </location>
</feature>
<dbReference type="InterPro" id="IPR001117">
    <property type="entry name" value="Cu-oxidase_2nd"/>
</dbReference>
<dbReference type="Gene3D" id="1.20.1250.20">
    <property type="entry name" value="MFS general substrate transporter like domains"/>
    <property type="match status" value="1"/>
</dbReference>
<dbReference type="GO" id="GO:0016020">
    <property type="term" value="C:membrane"/>
    <property type="evidence" value="ECO:0007669"/>
    <property type="project" value="UniProtKB-SubCell"/>
</dbReference>
<dbReference type="PRINTS" id="PR00171">
    <property type="entry name" value="SUGRTRNSPORT"/>
</dbReference>
<proteinExistence type="inferred from homology"/>